<evidence type="ECO:0000256" key="4">
    <source>
        <dbReference type="ARBA" id="ARBA00022722"/>
    </source>
</evidence>
<comment type="catalytic activity">
    <reaction evidence="1 8 9">
        <text>Endonucleolytic cleavage to 5'-phosphomonoester.</text>
        <dbReference type="EC" id="3.1.26.4"/>
    </reaction>
</comment>
<dbReference type="Proteomes" id="UP000268162">
    <property type="component" value="Unassembled WGS sequence"/>
</dbReference>
<evidence type="ECO:0000313" key="11">
    <source>
        <dbReference type="EMBL" id="RKP36431.1"/>
    </source>
</evidence>
<keyword evidence="5 8" id="KW-0479">Metal-binding</keyword>
<keyword evidence="7 8" id="KW-0378">Hydrolase</keyword>
<feature type="binding site" evidence="8">
    <location>
        <position position="71"/>
    </location>
    <ligand>
        <name>a divalent metal cation</name>
        <dbReference type="ChEBI" id="CHEBI:60240"/>
    </ligand>
</feature>
<feature type="binding site" evidence="8">
    <location>
        <position position="181"/>
    </location>
    <ligand>
        <name>a divalent metal cation</name>
        <dbReference type="ChEBI" id="CHEBI:60240"/>
    </ligand>
</feature>
<dbReference type="Gene3D" id="3.30.420.10">
    <property type="entry name" value="Ribonuclease H-like superfamily/Ribonuclease H"/>
    <property type="match status" value="1"/>
</dbReference>
<dbReference type="Pfam" id="PF01351">
    <property type="entry name" value="RNase_HII"/>
    <property type="match status" value="1"/>
</dbReference>
<dbReference type="GO" id="GO:0046872">
    <property type="term" value="F:metal ion binding"/>
    <property type="evidence" value="ECO:0007669"/>
    <property type="project" value="UniProtKB-KW"/>
</dbReference>
<dbReference type="GO" id="GO:0006298">
    <property type="term" value="P:mismatch repair"/>
    <property type="evidence" value="ECO:0007669"/>
    <property type="project" value="TreeGrafter"/>
</dbReference>
<dbReference type="FunFam" id="3.30.420.10:FF:000016">
    <property type="entry name" value="Ribonuclease"/>
    <property type="match status" value="1"/>
</dbReference>
<dbReference type="PANTHER" id="PTHR10954">
    <property type="entry name" value="RIBONUCLEASE H2 SUBUNIT A"/>
    <property type="match status" value="1"/>
</dbReference>
<keyword evidence="4 8" id="KW-0540">Nuclease</keyword>
<dbReference type="InterPro" id="IPR036397">
    <property type="entry name" value="RNaseH_sf"/>
</dbReference>
<dbReference type="CDD" id="cd07181">
    <property type="entry name" value="RNase_HII_eukaryota_like"/>
    <property type="match status" value="1"/>
</dbReference>
<dbReference type="Gene3D" id="1.10.10.460">
    <property type="entry name" value="Ribonuclease hii. Domain 2"/>
    <property type="match status" value="1"/>
</dbReference>
<evidence type="ECO:0000256" key="3">
    <source>
        <dbReference type="ARBA" id="ARBA00007058"/>
    </source>
</evidence>
<reference evidence="12" key="1">
    <citation type="journal article" date="2018" name="Nat. Microbiol.">
        <title>Leveraging single-cell genomics to expand the fungal tree of life.</title>
        <authorList>
            <person name="Ahrendt S.R."/>
            <person name="Quandt C.A."/>
            <person name="Ciobanu D."/>
            <person name="Clum A."/>
            <person name="Salamov A."/>
            <person name="Andreopoulos B."/>
            <person name="Cheng J.F."/>
            <person name="Woyke T."/>
            <person name="Pelin A."/>
            <person name="Henrissat B."/>
            <person name="Reynolds N.K."/>
            <person name="Benny G.L."/>
            <person name="Smith M.E."/>
            <person name="James T.Y."/>
            <person name="Grigoriev I.V."/>
        </authorList>
    </citation>
    <scope>NUCLEOTIDE SEQUENCE [LARGE SCALE GENOMIC DNA]</scope>
    <source>
        <strain evidence="12">RSA 468</strain>
    </source>
</reference>
<accession>A0A4P9ZU96</accession>
<dbReference type="PANTHER" id="PTHR10954:SF7">
    <property type="entry name" value="RIBONUCLEASE H2 SUBUNIT A"/>
    <property type="match status" value="1"/>
</dbReference>
<evidence type="ECO:0000259" key="10">
    <source>
        <dbReference type="PROSITE" id="PS51975"/>
    </source>
</evidence>
<name>A0A4P9ZU96_9FUNG</name>
<evidence type="ECO:0000313" key="12">
    <source>
        <dbReference type="Proteomes" id="UP000268162"/>
    </source>
</evidence>
<proteinExistence type="inferred from homology"/>
<sequence>MHSSPYSVLASPILPLATRHSLALLALIDLGLPLGEPLVASWTHHSPIPSTCKSSDELSNTAAPPCILGVDEAGRGPVLGPMVYGICYAAFSEQDFVAKLGVDDSKVLTEPMRNPLFESMQLPHQRERIGWAVKVLSPQDLSNWMLRTAKYNLNAIAHDTTIGLIKETLARGVNVKEVYVDTVGPPEKYQDKLSRIFPGIQFTVTKKADSLFPIVSAASICAKVIRDAVLLHWRFSESIAPINRDELTYSPGLDANNSNSSPWSTQFGSGYPSDPNTVKWLHGHLDPVFGYPGIIRFSWATCEKLVNAKGVEVKW</sequence>
<dbReference type="InterPro" id="IPR001352">
    <property type="entry name" value="RNase_HII/HIII"/>
</dbReference>
<evidence type="ECO:0000256" key="6">
    <source>
        <dbReference type="ARBA" id="ARBA00022759"/>
    </source>
</evidence>
<dbReference type="SUPFAM" id="SSF53098">
    <property type="entry name" value="Ribonuclease H-like"/>
    <property type="match status" value="1"/>
</dbReference>
<organism evidence="11 12">
    <name type="scientific">Dimargaris cristalligena</name>
    <dbReference type="NCBI Taxonomy" id="215637"/>
    <lineage>
        <taxon>Eukaryota</taxon>
        <taxon>Fungi</taxon>
        <taxon>Fungi incertae sedis</taxon>
        <taxon>Zoopagomycota</taxon>
        <taxon>Kickxellomycotina</taxon>
        <taxon>Dimargaritomycetes</taxon>
        <taxon>Dimargaritales</taxon>
        <taxon>Dimargaritaceae</taxon>
        <taxon>Dimargaris</taxon>
    </lineage>
</organism>
<comment type="function">
    <text evidence="9">Endonuclease that specifically degrades the RNA of RNA-DNA hybrids.</text>
</comment>
<dbReference type="InterPro" id="IPR012337">
    <property type="entry name" value="RNaseH-like_sf"/>
</dbReference>
<evidence type="ECO:0000256" key="1">
    <source>
        <dbReference type="ARBA" id="ARBA00000077"/>
    </source>
</evidence>
<comment type="cofactor">
    <cofactor evidence="8">
        <name>Mn(2+)</name>
        <dbReference type="ChEBI" id="CHEBI:29035"/>
    </cofactor>
    <cofactor evidence="8">
        <name>Mg(2+)</name>
        <dbReference type="ChEBI" id="CHEBI:18420"/>
    </cofactor>
    <text evidence="8">Manganese or magnesium. Binds 1 divalent metal ion per monomer in the absence of substrate. May bind a second metal ion after substrate binding.</text>
</comment>
<dbReference type="GO" id="GO:0043137">
    <property type="term" value="P:DNA replication, removal of RNA primer"/>
    <property type="evidence" value="ECO:0007669"/>
    <property type="project" value="TreeGrafter"/>
</dbReference>
<comment type="similarity">
    <text evidence="3">Belongs to the RNase HII family. Eukaryotic subfamily.</text>
</comment>
<gene>
    <name evidence="11" type="ORF">BJ085DRAFT_20524</name>
</gene>
<dbReference type="GO" id="GO:0003723">
    <property type="term" value="F:RNA binding"/>
    <property type="evidence" value="ECO:0007669"/>
    <property type="project" value="UniProtKB-UniRule"/>
</dbReference>
<keyword evidence="6 8" id="KW-0255">Endonuclease</keyword>
<evidence type="ECO:0000256" key="8">
    <source>
        <dbReference type="PROSITE-ProRule" id="PRU01319"/>
    </source>
</evidence>
<evidence type="ECO:0000256" key="2">
    <source>
        <dbReference type="ARBA" id="ARBA00001946"/>
    </source>
</evidence>
<dbReference type="PROSITE" id="PS51975">
    <property type="entry name" value="RNASE_H_2"/>
    <property type="match status" value="1"/>
</dbReference>
<dbReference type="FunFam" id="1.10.10.460:FF:000001">
    <property type="entry name" value="Ribonuclease"/>
    <property type="match status" value="1"/>
</dbReference>
<dbReference type="EC" id="3.1.26.4" evidence="9"/>
<dbReference type="GO" id="GO:0032299">
    <property type="term" value="C:ribonuclease H2 complex"/>
    <property type="evidence" value="ECO:0007669"/>
    <property type="project" value="TreeGrafter"/>
</dbReference>
<comment type="cofactor">
    <cofactor evidence="2">
        <name>Mg(2+)</name>
        <dbReference type="ChEBI" id="CHEBI:18420"/>
    </cofactor>
</comment>
<feature type="domain" description="RNase H type-2" evidence="10">
    <location>
        <begin position="65"/>
        <end position="311"/>
    </location>
</feature>
<evidence type="ECO:0000256" key="9">
    <source>
        <dbReference type="RuleBase" id="RU003515"/>
    </source>
</evidence>
<dbReference type="EMBL" id="ML002654">
    <property type="protein sequence ID" value="RKP36431.1"/>
    <property type="molecule type" value="Genomic_DNA"/>
</dbReference>
<evidence type="ECO:0000256" key="7">
    <source>
        <dbReference type="ARBA" id="ARBA00022801"/>
    </source>
</evidence>
<protein>
    <recommendedName>
        <fullName evidence="9">Ribonuclease</fullName>
        <ecNumber evidence="9">3.1.26.4</ecNumber>
    </recommendedName>
</protein>
<dbReference type="InterPro" id="IPR023160">
    <property type="entry name" value="RNase_HII_hlx-loop-hlx_cap_dom"/>
</dbReference>
<dbReference type="NCBIfam" id="TIGR00729">
    <property type="entry name" value="ribonuclease HII"/>
    <property type="match status" value="1"/>
</dbReference>
<dbReference type="InterPro" id="IPR004649">
    <property type="entry name" value="RNase_H2_suA"/>
</dbReference>
<dbReference type="InterPro" id="IPR024567">
    <property type="entry name" value="RNase_HII/HIII_dom"/>
</dbReference>
<dbReference type="AlphaFoldDB" id="A0A4P9ZU96"/>
<keyword evidence="12" id="KW-1185">Reference proteome</keyword>
<dbReference type="STRING" id="215637.A0A4P9ZU96"/>
<dbReference type="GO" id="GO:0004523">
    <property type="term" value="F:RNA-DNA hybrid ribonuclease activity"/>
    <property type="evidence" value="ECO:0007669"/>
    <property type="project" value="UniProtKB-UniRule"/>
</dbReference>
<feature type="binding site" evidence="8">
    <location>
        <position position="72"/>
    </location>
    <ligand>
        <name>a divalent metal cation</name>
        <dbReference type="ChEBI" id="CHEBI:60240"/>
    </ligand>
</feature>
<evidence type="ECO:0000256" key="5">
    <source>
        <dbReference type="ARBA" id="ARBA00022723"/>
    </source>
</evidence>